<evidence type="ECO:0000313" key="4">
    <source>
        <dbReference type="Proteomes" id="UP001056268"/>
    </source>
</evidence>
<evidence type="ECO:0000313" key="3">
    <source>
        <dbReference type="Proteomes" id="UP000077462"/>
    </source>
</evidence>
<proteinExistence type="predicted"/>
<dbReference type="GO" id="GO:0005886">
    <property type="term" value="C:plasma membrane"/>
    <property type="evidence" value="ECO:0007669"/>
    <property type="project" value="TreeGrafter"/>
</dbReference>
<dbReference type="SUPFAM" id="SSF109604">
    <property type="entry name" value="HD-domain/PDEase-like"/>
    <property type="match status" value="1"/>
</dbReference>
<gene>
    <name evidence="2" type="ORF">NBT09_06855</name>
    <name evidence="1" type="ORF">UQ52_03630</name>
</gene>
<dbReference type="PANTHER" id="PTHR21262">
    <property type="entry name" value="GUANOSINE-3',5'-BIS DIPHOSPHATE 3'-PYROPHOSPHOHYDROLASE"/>
    <property type="match status" value="1"/>
</dbReference>
<sequence length="235" mass="27550">MEELEDWQKEFEYCIYAKRLLDKVIYLNSIVKVPKVDVLAVKKAIYYARKYHGSQMRQSGEPFYSHPIEVAYMLSDYLFRTDVIATSILHDTIEDTELTKEKVAEEFGWKVANQVMDLTRLKENGIKISSAEMVEILYQEKKHDVLLIKLFDRLHNMQTIGAKSPEKAKKTVEETISRFLSLSFYFKVPGIVQILLEIQMNTIQEKYDCNQYHDRFQPLFQVSQSTIPPVHILLS</sequence>
<dbReference type="Gene3D" id="1.10.3210.10">
    <property type="entry name" value="Hypothetical protein af1432"/>
    <property type="match status" value="1"/>
</dbReference>
<dbReference type="RefSeq" id="WP_064463741.1">
    <property type="nucleotide sequence ID" value="NZ_CP010969.1"/>
</dbReference>
<reference evidence="1 3" key="1">
    <citation type="journal article" date="2016" name="Genome Announc.">
        <title>Genome Sequence of the Tick-Borne Pathogen Rickettsia raoultii.</title>
        <authorList>
            <person name="El Karkouri K."/>
            <person name="Mediannikov O."/>
            <person name="Robert C."/>
            <person name="Raoult D."/>
            <person name="Fournier P.E."/>
        </authorList>
    </citation>
    <scope>NUCLEOTIDE SEQUENCE [LARGE SCALE GENOMIC DNA]</scope>
    <source>
        <strain evidence="1 3">Khabarovsk</strain>
    </source>
</reference>
<protein>
    <submittedName>
        <fullName evidence="1">Guanosine polyphosphate pyrophosphohydrolase</fullName>
    </submittedName>
    <submittedName>
        <fullName evidence="2">HD domain-containing protein</fullName>
    </submittedName>
</protein>
<name>A0A9N7BD44_RICCR</name>
<organism evidence="1 3">
    <name type="scientific">Rickettsia conorii subsp. raoultii</name>
    <dbReference type="NCBI Taxonomy" id="369822"/>
    <lineage>
        <taxon>Bacteria</taxon>
        <taxon>Pseudomonadati</taxon>
        <taxon>Pseudomonadota</taxon>
        <taxon>Alphaproteobacteria</taxon>
        <taxon>Rickettsiales</taxon>
        <taxon>Rickettsiaceae</taxon>
        <taxon>Rickettsieae</taxon>
        <taxon>Rickettsia</taxon>
        <taxon>spotted fever group</taxon>
    </lineage>
</organism>
<dbReference type="PANTHER" id="PTHR21262:SF31">
    <property type="entry name" value="GTP PYROPHOSPHOKINASE"/>
    <property type="match status" value="1"/>
</dbReference>
<evidence type="ECO:0000313" key="1">
    <source>
        <dbReference type="EMBL" id="AJQ51848.1"/>
    </source>
</evidence>
<dbReference type="EMBL" id="CP010969">
    <property type="protein sequence ID" value="AJQ51848.1"/>
    <property type="molecule type" value="Genomic_DNA"/>
</dbReference>
<dbReference type="AlphaFoldDB" id="A0A9N7BD44"/>
<dbReference type="EMBL" id="CP098324">
    <property type="protein sequence ID" value="URW77693.1"/>
    <property type="molecule type" value="Genomic_DNA"/>
</dbReference>
<evidence type="ECO:0000313" key="2">
    <source>
        <dbReference type="EMBL" id="URW77693.1"/>
    </source>
</evidence>
<dbReference type="Proteomes" id="UP001056268">
    <property type="component" value="Chromosome"/>
</dbReference>
<accession>A0A9N7BD44</accession>
<dbReference type="Pfam" id="PF13328">
    <property type="entry name" value="HD_4"/>
    <property type="match status" value="1"/>
</dbReference>
<dbReference type="Proteomes" id="UP000077462">
    <property type="component" value="Chromosome"/>
</dbReference>
<keyword evidence="4" id="KW-1185">Reference proteome</keyword>
<reference evidence="2" key="2">
    <citation type="submission" date="2022-05" db="EMBL/GenBank/DDBJ databases">
        <title>Tracking Rickettsia raoultii infection dynamics in vivo by bioorthogonal metabolic labeling.</title>
        <authorList>
            <person name="Zhu D.-Y."/>
            <person name="Jia N."/>
            <person name="Li C."/>
            <person name="Zhang M.-Z."/>
            <person name="Liu H.-B."/>
            <person name="Cao W.-C."/>
        </authorList>
    </citation>
    <scope>NUCLEOTIDE SEQUENCE</scope>
    <source>
        <strain evidence="2">BIME</strain>
    </source>
</reference>